<evidence type="ECO:0000313" key="3">
    <source>
        <dbReference type="Proteomes" id="UP000023842"/>
    </source>
</evidence>
<evidence type="ECO:0000259" key="1">
    <source>
        <dbReference type="SMART" id="SM00953"/>
    </source>
</evidence>
<accession>A0ABN0S9M4</accession>
<evidence type="ECO:0000313" key="2">
    <source>
        <dbReference type="EMBL" id="EZH78849.1"/>
    </source>
</evidence>
<comment type="caution">
    <text evidence="2">The sequence shown here is derived from an EMBL/GenBank/DDBJ whole genome shotgun (WGS) entry which is preliminary data.</text>
</comment>
<dbReference type="EMBL" id="JFJN01000062">
    <property type="protein sequence ID" value="EZH78849.1"/>
    <property type="molecule type" value="Genomic_DNA"/>
</dbReference>
<dbReference type="Proteomes" id="UP000023842">
    <property type="component" value="Unassembled WGS sequence"/>
</dbReference>
<keyword evidence="3" id="KW-1185">Reference proteome</keyword>
<dbReference type="InterPro" id="IPR014914">
    <property type="entry name" value="RES_dom"/>
</dbReference>
<dbReference type="Pfam" id="PF08808">
    <property type="entry name" value="RES"/>
    <property type="match status" value="1"/>
</dbReference>
<name>A0ABN0S9M4_9GAMM</name>
<protein>
    <recommendedName>
        <fullName evidence="1">RES domain-containing protein</fullName>
    </recommendedName>
</protein>
<proteinExistence type="predicted"/>
<dbReference type="SMART" id="SM00953">
    <property type="entry name" value="RES"/>
    <property type="match status" value="1"/>
</dbReference>
<gene>
    <name evidence="2" type="ORF">AU05_20200</name>
</gene>
<feature type="domain" description="RES" evidence="1">
    <location>
        <begin position="214"/>
        <end position="370"/>
    </location>
</feature>
<reference evidence="3" key="1">
    <citation type="journal article" date="2014" name="Genome Announc.">
        <title>Draft Genome Sequence of the algae degrading bacterium Pseudomonas mendocina AD6.</title>
        <authorList>
            <person name="Barney B.M."/>
            <person name="Lenneman E.M."/>
        </authorList>
    </citation>
    <scope>NUCLEOTIDE SEQUENCE [LARGE SCALE GENOMIC DNA]</scope>
    <source>
        <strain evidence="3">AD6</strain>
    </source>
</reference>
<sequence length="405" mass="45764">MLEGFLEGEKTEATYICLECFKDEWLRGRAEPLMEPRSCAVCGDVVTKAQTPSKIASIVREPLQKHFIIDYGLYPGYEMTLTQVIERTIGCSSAEICNAVAQLLVESDAEEEDFYFEGQEYSWAPSPFESEEHCRWWVEGDWEEVATQLTHGQRFFNDKAKKFFESLIFEALWSHKEEAVGKPSAVKKLPAGTVFYRARIANSLADVRRFQGDPEAELGAPPKDRAANNRMSAAGVPLMYVSGDSETCIAEVRPSIGDEVVLAQFTSTEEFLFFDFTALDCLEHDPISLFSPSYEDRTQRRLLLDYLHDLIARPVRKGDTDYVMTQALAECIRFSEHGFDGVAFRSVQRSDGGINYVLFDKNASEGMKNPNWKPKFSLETSTQAVSVHKVNGVMYYSDPISDVSR</sequence>
<organism evidence="2 3">
    <name type="scientific">Ectopseudomonas composti</name>
    <dbReference type="NCBI Taxonomy" id="658457"/>
    <lineage>
        <taxon>Bacteria</taxon>
        <taxon>Pseudomonadati</taxon>
        <taxon>Pseudomonadota</taxon>
        <taxon>Gammaproteobacteria</taxon>
        <taxon>Pseudomonadales</taxon>
        <taxon>Pseudomonadaceae</taxon>
        <taxon>Ectopseudomonas</taxon>
    </lineage>
</organism>